<keyword evidence="11" id="KW-1185">Reference proteome</keyword>
<dbReference type="Pfam" id="PF01478">
    <property type="entry name" value="Peptidase_A24"/>
    <property type="match status" value="1"/>
</dbReference>
<gene>
    <name evidence="10" type="ORF">CCV52592_1264</name>
</gene>
<comment type="subcellular location">
    <subcellularLocation>
        <location evidence="1">Cell membrane</location>
        <topology evidence="1">Multi-pass membrane protein</topology>
    </subcellularLocation>
</comment>
<evidence type="ECO:0000259" key="8">
    <source>
        <dbReference type="Pfam" id="PF01478"/>
    </source>
</evidence>
<evidence type="ECO:0000256" key="1">
    <source>
        <dbReference type="ARBA" id="ARBA00004651"/>
    </source>
</evidence>
<dbReference type="GO" id="GO:0006465">
    <property type="term" value="P:signal peptide processing"/>
    <property type="evidence" value="ECO:0007669"/>
    <property type="project" value="TreeGrafter"/>
</dbReference>
<comment type="similarity">
    <text evidence="2">Belongs to the peptidase A24 family.</text>
</comment>
<evidence type="ECO:0000259" key="9">
    <source>
        <dbReference type="Pfam" id="PF06750"/>
    </source>
</evidence>
<dbReference type="InterPro" id="IPR000045">
    <property type="entry name" value="Prepilin_IV_endopep_pep"/>
</dbReference>
<dbReference type="KEGG" id="ccv:CCV52592_1264"/>
<feature type="transmembrane region" description="Helical" evidence="7">
    <location>
        <begin position="6"/>
        <end position="30"/>
    </location>
</feature>
<dbReference type="AlphaFoldDB" id="A7GY47"/>
<dbReference type="Proteomes" id="UP000006380">
    <property type="component" value="Chromosome"/>
</dbReference>
<evidence type="ECO:0000256" key="5">
    <source>
        <dbReference type="ARBA" id="ARBA00022989"/>
    </source>
</evidence>
<evidence type="ECO:0000256" key="2">
    <source>
        <dbReference type="ARBA" id="ARBA00005801"/>
    </source>
</evidence>
<feature type="transmembrane region" description="Helical" evidence="7">
    <location>
        <begin position="165"/>
        <end position="184"/>
    </location>
</feature>
<feature type="domain" description="Prepilin peptidase A24 N-terminal" evidence="9">
    <location>
        <begin position="17"/>
        <end position="99"/>
    </location>
</feature>
<feature type="domain" description="Prepilin type IV endopeptidase peptidase" evidence="8">
    <location>
        <begin position="118"/>
        <end position="224"/>
    </location>
</feature>
<dbReference type="HOGENOM" id="CLU_057101_0_1_7"/>
<protein>
    <submittedName>
        <fullName evidence="10">Peptidase A24 N-terminal domain protein, putative prepilin signal peptidase</fullName>
    </submittedName>
</protein>
<evidence type="ECO:0000313" key="11">
    <source>
        <dbReference type="Proteomes" id="UP000006380"/>
    </source>
</evidence>
<name>A7GY47_CAMC5</name>
<dbReference type="RefSeq" id="WP_011992204.1">
    <property type="nucleotide sequence ID" value="NC_009715.2"/>
</dbReference>
<dbReference type="STRING" id="360105.CCV52592_1264"/>
<dbReference type="PANTHER" id="PTHR30487">
    <property type="entry name" value="TYPE 4 PREPILIN-LIKE PROTEINS LEADER PEPTIDE-PROCESSING ENZYME"/>
    <property type="match status" value="1"/>
</dbReference>
<dbReference type="GO" id="GO:0005886">
    <property type="term" value="C:plasma membrane"/>
    <property type="evidence" value="ECO:0007669"/>
    <property type="project" value="UniProtKB-SubCell"/>
</dbReference>
<dbReference type="PANTHER" id="PTHR30487:SF0">
    <property type="entry name" value="PREPILIN LEADER PEPTIDASE_N-METHYLTRANSFERASE-RELATED"/>
    <property type="match status" value="1"/>
</dbReference>
<keyword evidence="5 7" id="KW-1133">Transmembrane helix</keyword>
<reference evidence="10" key="1">
    <citation type="submission" date="2016-07" db="EMBL/GenBank/DDBJ databases">
        <title>Comparative genomics of the Campylobacter concisus group.</title>
        <authorList>
            <person name="Miller W.G."/>
            <person name="Yee E."/>
            <person name="Chapman M.H."/>
            <person name="Huynh S."/>
            <person name="Bono J.L."/>
            <person name="On S.L.W."/>
            <person name="StLeger J."/>
            <person name="Foster G."/>
            <person name="Parker C.T."/>
        </authorList>
    </citation>
    <scope>NUCLEOTIDE SEQUENCE</scope>
    <source>
        <strain evidence="10">525.92</strain>
    </source>
</reference>
<dbReference type="OrthoDB" id="9789291at2"/>
<feature type="transmembrane region" description="Helical" evidence="7">
    <location>
        <begin position="233"/>
        <end position="252"/>
    </location>
</feature>
<sequence>MDIYDGLYVIWGLFFLIFGICVGSFSNVLIYRLPRAQSVNFPPSHCTKCGKTLKFYHNVPLLSWLFLRGRCAFCKAKISPIYPLVEATSGALMLLCFYKECGDMLNIQTLASAVLLGLCFIMLLALSLIDIKFKAVPDVLLFAALGFALIYAACEILWFGDFSAFINACGFAFGFWLLRLIVSAAMKKEAMGSADIFIAAIIGAVLPLKLALFAVYLAAILTLPVYALVRKSGYELAFVPFLSAGLVTTYVFDTEILNFIKMLYE</sequence>
<evidence type="ECO:0000256" key="3">
    <source>
        <dbReference type="ARBA" id="ARBA00022475"/>
    </source>
</evidence>
<evidence type="ECO:0000313" key="10">
    <source>
        <dbReference type="EMBL" id="EAU00185.2"/>
    </source>
</evidence>
<accession>A7GY47</accession>
<feature type="transmembrane region" description="Helical" evidence="7">
    <location>
        <begin position="110"/>
        <end position="128"/>
    </location>
</feature>
<proteinExistence type="inferred from homology"/>
<evidence type="ECO:0000256" key="7">
    <source>
        <dbReference type="SAM" id="Phobius"/>
    </source>
</evidence>
<feature type="transmembrane region" description="Helical" evidence="7">
    <location>
        <begin position="140"/>
        <end position="159"/>
    </location>
</feature>
<dbReference type="Gene3D" id="1.20.120.1220">
    <property type="match status" value="1"/>
</dbReference>
<organism evidence="10 11">
    <name type="scientific">Campylobacter curvus (strain 525.92)</name>
    <dbReference type="NCBI Taxonomy" id="360105"/>
    <lineage>
        <taxon>Bacteria</taxon>
        <taxon>Pseudomonadati</taxon>
        <taxon>Campylobacterota</taxon>
        <taxon>Epsilonproteobacteria</taxon>
        <taxon>Campylobacterales</taxon>
        <taxon>Campylobacteraceae</taxon>
        <taxon>Campylobacter</taxon>
    </lineage>
</organism>
<dbReference type="Pfam" id="PF06750">
    <property type="entry name" value="A24_N_bact"/>
    <property type="match status" value="1"/>
</dbReference>
<keyword evidence="3" id="KW-1003">Cell membrane</keyword>
<dbReference type="InterPro" id="IPR010627">
    <property type="entry name" value="Prepilin_pept_A24_N"/>
</dbReference>
<dbReference type="InterPro" id="IPR050882">
    <property type="entry name" value="Prepilin_peptidase/N-MTase"/>
</dbReference>
<evidence type="ECO:0000256" key="4">
    <source>
        <dbReference type="ARBA" id="ARBA00022692"/>
    </source>
</evidence>
<keyword evidence="6 7" id="KW-0472">Membrane</keyword>
<keyword evidence="4 7" id="KW-0812">Transmembrane</keyword>
<dbReference type="GO" id="GO:0004190">
    <property type="term" value="F:aspartic-type endopeptidase activity"/>
    <property type="evidence" value="ECO:0007669"/>
    <property type="project" value="InterPro"/>
</dbReference>
<evidence type="ECO:0000256" key="6">
    <source>
        <dbReference type="ARBA" id="ARBA00023136"/>
    </source>
</evidence>
<feature type="transmembrane region" description="Helical" evidence="7">
    <location>
        <begin position="196"/>
        <end position="221"/>
    </location>
</feature>
<dbReference type="EMBL" id="CP000767">
    <property type="protein sequence ID" value="EAU00185.2"/>
    <property type="molecule type" value="Genomic_DNA"/>
</dbReference>